<name>A0A6C0JN18_9ZZZZ</name>
<evidence type="ECO:0000313" key="1">
    <source>
        <dbReference type="EMBL" id="QHU06989.1"/>
    </source>
</evidence>
<protein>
    <submittedName>
        <fullName evidence="1">Uncharacterized protein</fullName>
    </submittedName>
</protein>
<organism evidence="1">
    <name type="scientific">viral metagenome</name>
    <dbReference type="NCBI Taxonomy" id="1070528"/>
    <lineage>
        <taxon>unclassified sequences</taxon>
        <taxon>metagenomes</taxon>
        <taxon>organismal metagenomes</taxon>
    </lineage>
</organism>
<accession>A0A6C0JN18</accession>
<dbReference type="AlphaFoldDB" id="A0A6C0JN18"/>
<proteinExistence type="predicted"/>
<reference evidence="1" key="1">
    <citation type="journal article" date="2020" name="Nature">
        <title>Giant virus diversity and host interactions through global metagenomics.</title>
        <authorList>
            <person name="Schulz F."/>
            <person name="Roux S."/>
            <person name="Paez-Espino D."/>
            <person name="Jungbluth S."/>
            <person name="Walsh D.A."/>
            <person name="Denef V.J."/>
            <person name="McMahon K.D."/>
            <person name="Konstantinidis K.T."/>
            <person name="Eloe-Fadrosh E.A."/>
            <person name="Kyrpides N.C."/>
            <person name="Woyke T."/>
        </authorList>
    </citation>
    <scope>NUCLEOTIDE SEQUENCE</scope>
    <source>
        <strain evidence="1">GVMAG-S-1038524-41</strain>
    </source>
</reference>
<dbReference type="EMBL" id="MN740670">
    <property type="protein sequence ID" value="QHU06989.1"/>
    <property type="molecule type" value="Genomic_DNA"/>
</dbReference>
<sequence length="47" mass="5644">MKYCDYNIRATVPKDTYNDIKILFDIFTAQNIPIFARDGFLIRYYTT</sequence>